<evidence type="ECO:0008006" key="4">
    <source>
        <dbReference type="Google" id="ProtNLM"/>
    </source>
</evidence>
<evidence type="ECO:0000313" key="3">
    <source>
        <dbReference type="Proteomes" id="UP000283269"/>
    </source>
</evidence>
<name>A0A409XNT1_PSICY</name>
<dbReference type="InParanoid" id="A0A409XNT1"/>
<reference evidence="2 3" key="1">
    <citation type="journal article" date="2018" name="Evol. Lett.">
        <title>Horizontal gene cluster transfer increased hallucinogenic mushroom diversity.</title>
        <authorList>
            <person name="Reynolds H.T."/>
            <person name="Vijayakumar V."/>
            <person name="Gluck-Thaler E."/>
            <person name="Korotkin H.B."/>
            <person name="Matheny P.B."/>
            <person name="Slot J.C."/>
        </authorList>
    </citation>
    <scope>NUCLEOTIDE SEQUENCE [LARGE SCALE GENOMIC DNA]</scope>
    <source>
        <strain evidence="2 3">2631</strain>
    </source>
</reference>
<feature type="region of interest" description="Disordered" evidence="1">
    <location>
        <begin position="219"/>
        <end position="243"/>
    </location>
</feature>
<dbReference type="STRING" id="93625.A0A409XNT1"/>
<sequence length="343" mass="37482">MADAEQARLLSFLEDHGQSFLNSFASTSGHKKRKNVPNSESELPVSKVTKLDEDKDEDEEEWFGISNGVRSGDESEDSEDEDEQSGSEFEQTDDDFTAENTSSTVIVFSEPGPKKGVDTGYDYASKAQMKAFMSSKISKLTGMAESTAFKKDPKEEDEDKTNAQNDALLHKLVHTKLLSGSLNPDLDLPAAKRRKALAGRVLELTGEAKLGKGEKAIRDAEKTKASKRVREGLSNKQKERGMQELEEVSSYLQVPENNAKVPQAKNLGNYHPTLKKVFEASAPGLKSRKRDKGLKMGVGKFSNGSLRLGRDDVDMALGTRGPRDGSSGRGRGRGAPRGRGGRK</sequence>
<keyword evidence="3" id="KW-1185">Reference proteome</keyword>
<dbReference type="OrthoDB" id="5556956at2759"/>
<dbReference type="GO" id="GO:0005730">
    <property type="term" value="C:nucleolus"/>
    <property type="evidence" value="ECO:0007669"/>
    <property type="project" value="TreeGrafter"/>
</dbReference>
<protein>
    <recommendedName>
        <fullName evidence="4">Protein FAF1</fullName>
    </recommendedName>
</protein>
<evidence type="ECO:0000256" key="1">
    <source>
        <dbReference type="SAM" id="MobiDB-lite"/>
    </source>
</evidence>
<proteinExistence type="predicted"/>
<accession>A0A409XNT1</accession>
<feature type="compositionally biased region" description="Basic residues" evidence="1">
    <location>
        <begin position="330"/>
        <end position="343"/>
    </location>
</feature>
<dbReference type="PANTHER" id="PTHR28096:SF1">
    <property type="entry name" value="PROTEIN FAF1"/>
    <property type="match status" value="1"/>
</dbReference>
<dbReference type="GO" id="GO:0000462">
    <property type="term" value="P:maturation of SSU-rRNA from tricistronic rRNA transcript (SSU-rRNA, 5.8S rRNA, LSU-rRNA)"/>
    <property type="evidence" value="ECO:0007669"/>
    <property type="project" value="TreeGrafter"/>
</dbReference>
<dbReference type="Proteomes" id="UP000283269">
    <property type="component" value="Unassembled WGS sequence"/>
</dbReference>
<evidence type="ECO:0000313" key="2">
    <source>
        <dbReference type="EMBL" id="PPQ92391.1"/>
    </source>
</evidence>
<dbReference type="InterPro" id="IPR053030">
    <property type="entry name" value="Ribosomal_biogenesis_FAF1-like"/>
</dbReference>
<organism evidence="2 3">
    <name type="scientific">Psilocybe cyanescens</name>
    <dbReference type="NCBI Taxonomy" id="93625"/>
    <lineage>
        <taxon>Eukaryota</taxon>
        <taxon>Fungi</taxon>
        <taxon>Dikarya</taxon>
        <taxon>Basidiomycota</taxon>
        <taxon>Agaricomycotina</taxon>
        <taxon>Agaricomycetes</taxon>
        <taxon>Agaricomycetidae</taxon>
        <taxon>Agaricales</taxon>
        <taxon>Agaricineae</taxon>
        <taxon>Strophariaceae</taxon>
        <taxon>Psilocybe</taxon>
    </lineage>
</organism>
<dbReference type="EMBL" id="NHYD01001049">
    <property type="protein sequence ID" value="PPQ92391.1"/>
    <property type="molecule type" value="Genomic_DNA"/>
</dbReference>
<feature type="region of interest" description="Disordered" evidence="1">
    <location>
        <begin position="280"/>
        <end position="343"/>
    </location>
</feature>
<dbReference type="PANTHER" id="PTHR28096">
    <property type="entry name" value="PROTEIN FAF1"/>
    <property type="match status" value="1"/>
</dbReference>
<feature type="region of interest" description="Disordered" evidence="1">
    <location>
        <begin position="23"/>
        <end position="111"/>
    </location>
</feature>
<dbReference type="AlphaFoldDB" id="A0A409XNT1"/>
<gene>
    <name evidence="2" type="ORF">CVT25_008741</name>
</gene>
<feature type="compositionally biased region" description="Acidic residues" evidence="1">
    <location>
        <begin position="74"/>
        <end position="97"/>
    </location>
</feature>
<comment type="caution">
    <text evidence="2">The sequence shown here is derived from an EMBL/GenBank/DDBJ whole genome shotgun (WGS) entry which is preliminary data.</text>
</comment>